<accession>A0AAP2CKN9</accession>
<dbReference type="NCBIfam" id="TIGR03891">
    <property type="entry name" value="thiopep_ocin"/>
    <property type="match status" value="1"/>
</dbReference>
<dbReference type="RefSeq" id="WP_213946559.1">
    <property type="nucleotide sequence ID" value="NZ_JAHCMY010000017.1"/>
</dbReference>
<dbReference type="Proteomes" id="UP001319104">
    <property type="component" value="Unassembled WGS sequence"/>
</dbReference>
<proteinExistence type="predicted"/>
<feature type="domain" description="Lantibiotic dehydratase N-terminal" evidence="1">
    <location>
        <begin position="377"/>
        <end position="575"/>
    </location>
</feature>
<sequence>MDFVYRLPSLAFDPSEKTEVQANYPKLLKLIHLSSPDFYARIKDVPYEKLSNKELLTLHKYLLRGRYRPVPFGLWAGVGLGSFGEVSAFSEVKTNFVISHNEEILLNNKINALSKERLYKGKYSINSSASLVGNHVYFWSKDRKTYKWKENRLDSNPVFQKVVQYLHQHAYLDFQEFKKWFANVPLRIIRQLWKSVIASKLIILKQRSTSKCKSFVNDDFINVDVKQHLDEGNMVDLHLSHRLSQSYTVQQSLSMLNDEIGNLVYKPKSLYTESFKQSFYQEHDDRFVALSEVMKPYTELSAHFKSKKWNYQQEIKPKGFAHLSSFIKTAKPGATVDLSKKLKKKSLAIAPETTVLYRLGPHDSLVLDNVTCGRTLALGGRFTLDDDKLQFYKGIASSSLSNSSIIYADVKFDESPLVNSLASHINCVQYSIHVTDNVFGQNSIPLHSIFIGISDGRVVLYWKDMKKEIIPIIQHAVDPRHITHPLGRLMWEIAHQDRARLVTDTYKPSVDTPYLPQLNWRNLILSPASWLIQERDTLTHKTFLEVMKKYNMPDRVLIGDGDQELLIDTRCRKSMEIFYHEVRKKGSMIVRDCQWIHNESFQNSNGQSLYPQFSTSLSQKDFNYSSVKLFFNPKGKPDPDWLSFKIRMLPDDVIFFLQDTWLDLIEREEGSDRISKWYYLAFEDDCYHIKLRIKVGKEAKNDCSQQFLHLLSKLPMVKSVELQDYFPEPIKYGHGTRHISESIFYLESQYAAGIGDKPSMFNCNYEELFTLLVGLGSELITKSGRALEWKRRYQSEVIGKHGKLDRVRQSEFYRDFVADKIIPERFESLIAHYMRLIEQHEYWDQEEKVFTLIENHIHMFINRIFPENPQAVEHLIWSGIFKKVNEFINIPVIAGYLED</sequence>
<dbReference type="Pfam" id="PF04738">
    <property type="entry name" value="Lant_dehydr_N"/>
    <property type="match status" value="2"/>
</dbReference>
<evidence type="ECO:0000259" key="1">
    <source>
        <dbReference type="Pfam" id="PF04738"/>
    </source>
</evidence>
<evidence type="ECO:0000313" key="4">
    <source>
        <dbReference type="Proteomes" id="UP001319104"/>
    </source>
</evidence>
<name>A0AAP2CKN9_9BACT</name>
<evidence type="ECO:0000313" key="3">
    <source>
        <dbReference type="EMBL" id="MBS9525700.1"/>
    </source>
</evidence>
<keyword evidence="4" id="KW-1185">Reference proteome</keyword>
<dbReference type="EMBL" id="JAHCMY010000017">
    <property type="protein sequence ID" value="MBS9525700.1"/>
    <property type="molecule type" value="Genomic_DNA"/>
</dbReference>
<evidence type="ECO:0000259" key="2">
    <source>
        <dbReference type="Pfam" id="PF14028"/>
    </source>
</evidence>
<feature type="domain" description="Lantibiotic dehydratase N-terminal" evidence="1">
    <location>
        <begin position="31"/>
        <end position="93"/>
    </location>
</feature>
<protein>
    <submittedName>
        <fullName evidence="3">Thiopeptide-type bacteriocin biosynthesis protein</fullName>
    </submittedName>
</protein>
<gene>
    <name evidence="3" type="ORF">KI659_16900</name>
</gene>
<organism evidence="3 4">
    <name type="scientific">Litoribacter ruber</name>
    <dbReference type="NCBI Taxonomy" id="702568"/>
    <lineage>
        <taxon>Bacteria</taxon>
        <taxon>Pseudomonadati</taxon>
        <taxon>Bacteroidota</taxon>
        <taxon>Cytophagia</taxon>
        <taxon>Cytophagales</taxon>
        <taxon>Cyclobacteriaceae</taxon>
        <taxon>Litoribacter</taxon>
    </lineage>
</organism>
<comment type="caution">
    <text evidence="3">The sequence shown here is derived from an EMBL/GenBank/DDBJ whole genome shotgun (WGS) entry which is preliminary data.</text>
</comment>
<reference evidence="3 4" key="1">
    <citation type="submission" date="2021-05" db="EMBL/GenBank/DDBJ databases">
        <authorList>
            <person name="Zhang Z.D."/>
            <person name="Osman G."/>
        </authorList>
    </citation>
    <scope>NUCLEOTIDE SEQUENCE [LARGE SCALE GENOMIC DNA]</scope>
    <source>
        <strain evidence="3 4">KCTC 32217</strain>
    </source>
</reference>
<dbReference type="InterPro" id="IPR023809">
    <property type="entry name" value="Thiopep_bacteriocin_synth_dom"/>
</dbReference>
<feature type="domain" description="Thiopeptide-type bacteriocin biosynthesis" evidence="2">
    <location>
        <begin position="641"/>
        <end position="875"/>
    </location>
</feature>
<dbReference type="AlphaFoldDB" id="A0AAP2CKN9"/>
<dbReference type="InterPro" id="IPR006827">
    <property type="entry name" value="Lant_deHydtase_N"/>
</dbReference>
<dbReference type="Pfam" id="PF14028">
    <property type="entry name" value="Lant_dehydr_C"/>
    <property type="match status" value="1"/>
</dbReference>